<keyword evidence="4" id="KW-0686">Riboflavin biosynthesis</keyword>
<dbReference type="GO" id="GO:0000906">
    <property type="term" value="F:6,7-dimethyl-8-ribityllumazine synthase activity"/>
    <property type="evidence" value="ECO:0007669"/>
    <property type="project" value="UniProtKB-EC"/>
</dbReference>
<evidence type="ECO:0000256" key="2">
    <source>
        <dbReference type="ARBA" id="ARBA00007424"/>
    </source>
</evidence>
<dbReference type="Proteomes" id="UP000318359">
    <property type="component" value="Unassembled WGS sequence"/>
</dbReference>
<dbReference type="EMBL" id="SHBM01000002">
    <property type="protein sequence ID" value="RZO19034.1"/>
    <property type="molecule type" value="Genomic_DNA"/>
</dbReference>
<protein>
    <recommendedName>
        <fullName evidence="3">6,7-dimethyl-8-ribityllumazine synthase</fullName>
        <ecNumber evidence="3">2.5.1.78</ecNumber>
    </recommendedName>
</protein>
<evidence type="ECO:0000313" key="7">
    <source>
        <dbReference type="EMBL" id="RZO19034.1"/>
    </source>
</evidence>
<accession>A0A520MCV5</accession>
<dbReference type="Gene3D" id="3.40.50.960">
    <property type="entry name" value="Lumazine/riboflavin synthase"/>
    <property type="match status" value="1"/>
</dbReference>
<dbReference type="SUPFAM" id="SSF52121">
    <property type="entry name" value="Lumazine synthase"/>
    <property type="match status" value="1"/>
</dbReference>
<dbReference type="GO" id="GO:0005829">
    <property type="term" value="C:cytosol"/>
    <property type="evidence" value="ECO:0007669"/>
    <property type="project" value="TreeGrafter"/>
</dbReference>
<dbReference type="GO" id="GO:0009349">
    <property type="term" value="C:riboflavin synthase complex"/>
    <property type="evidence" value="ECO:0007669"/>
    <property type="project" value="InterPro"/>
</dbReference>
<name>A0A520MCV5_9GAMM</name>
<evidence type="ECO:0000256" key="1">
    <source>
        <dbReference type="ARBA" id="ARBA00004917"/>
    </source>
</evidence>
<dbReference type="UniPathway" id="UPA00275">
    <property type="reaction ID" value="UER00404"/>
</dbReference>
<comment type="pathway">
    <text evidence="1">Cofactor biosynthesis; riboflavin biosynthesis; riboflavin from 2-hydroxy-3-oxobutyl phosphate and 5-amino-6-(D-ribitylamino)uracil: step 1/2.</text>
</comment>
<dbReference type="PANTHER" id="PTHR21058:SF0">
    <property type="entry name" value="6,7-DIMETHYL-8-RIBITYLLUMAZINE SYNTHASE"/>
    <property type="match status" value="1"/>
</dbReference>
<comment type="caution">
    <text evidence="7">The sequence shown here is derived from an EMBL/GenBank/DDBJ whole genome shotgun (WGS) entry which is preliminary data.</text>
</comment>
<dbReference type="EC" id="2.5.1.78" evidence="3"/>
<comment type="catalytic activity">
    <reaction evidence="6">
        <text>(2S)-2-hydroxy-3-oxobutyl phosphate + 5-amino-6-(D-ribitylamino)uracil = 6,7-dimethyl-8-(1-D-ribityl)lumazine + phosphate + 2 H2O + H(+)</text>
        <dbReference type="Rhea" id="RHEA:26152"/>
        <dbReference type="ChEBI" id="CHEBI:15377"/>
        <dbReference type="ChEBI" id="CHEBI:15378"/>
        <dbReference type="ChEBI" id="CHEBI:15934"/>
        <dbReference type="ChEBI" id="CHEBI:43474"/>
        <dbReference type="ChEBI" id="CHEBI:58201"/>
        <dbReference type="ChEBI" id="CHEBI:58830"/>
        <dbReference type="EC" id="2.5.1.78"/>
    </reaction>
</comment>
<keyword evidence="5" id="KW-0808">Transferase</keyword>
<dbReference type="AlphaFoldDB" id="A0A520MCV5"/>
<dbReference type="GO" id="GO:0009231">
    <property type="term" value="P:riboflavin biosynthetic process"/>
    <property type="evidence" value="ECO:0007669"/>
    <property type="project" value="UniProtKB-UniPathway"/>
</dbReference>
<evidence type="ECO:0000313" key="8">
    <source>
        <dbReference type="Proteomes" id="UP000318359"/>
    </source>
</evidence>
<dbReference type="PANTHER" id="PTHR21058">
    <property type="entry name" value="6,7-DIMETHYL-8-RIBITYLLUMAZINE SYNTHASE DMRL SYNTHASE LUMAZINE SYNTHASE"/>
    <property type="match status" value="1"/>
</dbReference>
<evidence type="ECO:0000256" key="4">
    <source>
        <dbReference type="ARBA" id="ARBA00022619"/>
    </source>
</evidence>
<gene>
    <name evidence="7" type="ORF">EVB00_00230</name>
</gene>
<dbReference type="InterPro" id="IPR002180">
    <property type="entry name" value="LS/RS"/>
</dbReference>
<comment type="similarity">
    <text evidence="2">Belongs to the DMRL synthase family.</text>
</comment>
<sequence length="137" mass="15367">MSKILIVHTSWYEENINRMIHISSETLKENDYLFDATVAPGAIELAALAKHKLLMNEGRYVGVIFLGIVIRGGTSHYDLVSNETFRSIGDLAMNFPKIAFINNVICVESLNQLEDRIEVNTLNNTNALINLINEKSS</sequence>
<dbReference type="InterPro" id="IPR034964">
    <property type="entry name" value="LS"/>
</dbReference>
<dbReference type="Pfam" id="PF00885">
    <property type="entry name" value="DMRL_synthase"/>
    <property type="match status" value="1"/>
</dbReference>
<organism evidence="7 8">
    <name type="scientific">SAR86 cluster bacterium</name>
    <dbReference type="NCBI Taxonomy" id="2030880"/>
    <lineage>
        <taxon>Bacteria</taxon>
        <taxon>Pseudomonadati</taxon>
        <taxon>Pseudomonadota</taxon>
        <taxon>Gammaproteobacteria</taxon>
        <taxon>SAR86 cluster</taxon>
    </lineage>
</organism>
<reference evidence="7 8" key="1">
    <citation type="submission" date="2019-02" db="EMBL/GenBank/DDBJ databases">
        <title>Prokaryotic population dynamics and viral predation in marine succession experiment using metagenomics: the confinement effect.</title>
        <authorList>
            <person name="Haro-Moreno J.M."/>
            <person name="Rodriguez-Valera F."/>
            <person name="Lopez-Perez M."/>
        </authorList>
    </citation>
    <scope>NUCLEOTIDE SEQUENCE [LARGE SCALE GENOMIC DNA]</scope>
    <source>
        <strain evidence="7">MED-G167</strain>
    </source>
</reference>
<dbReference type="InterPro" id="IPR036467">
    <property type="entry name" value="LS/RS_sf"/>
</dbReference>
<evidence type="ECO:0000256" key="3">
    <source>
        <dbReference type="ARBA" id="ARBA00012664"/>
    </source>
</evidence>
<evidence type="ECO:0000256" key="5">
    <source>
        <dbReference type="ARBA" id="ARBA00022679"/>
    </source>
</evidence>
<evidence type="ECO:0000256" key="6">
    <source>
        <dbReference type="ARBA" id="ARBA00048785"/>
    </source>
</evidence>
<proteinExistence type="inferred from homology"/>